<evidence type="ECO:0000256" key="13">
    <source>
        <dbReference type="ARBA" id="ARBA00023055"/>
    </source>
</evidence>
<dbReference type="GO" id="GO:0060228">
    <property type="term" value="F:phosphatidylcholine-sterol O-acyltransferase activator activity"/>
    <property type="evidence" value="ECO:0007669"/>
    <property type="project" value="TreeGrafter"/>
</dbReference>
<keyword evidence="13" id="KW-0445">Lipid transport</keyword>
<evidence type="ECO:0000256" key="2">
    <source>
        <dbReference type="ARBA" id="ARBA00004601"/>
    </source>
</evidence>
<dbReference type="AlphaFoldDB" id="A0AAV7BAA8"/>
<dbReference type="GO" id="GO:0033344">
    <property type="term" value="P:cholesterol efflux"/>
    <property type="evidence" value="ECO:0007669"/>
    <property type="project" value="TreeGrafter"/>
</dbReference>
<dbReference type="GO" id="GO:0034364">
    <property type="term" value="C:high-density lipoprotein particle"/>
    <property type="evidence" value="ECO:0007669"/>
    <property type="project" value="TreeGrafter"/>
</dbReference>
<evidence type="ECO:0000256" key="10">
    <source>
        <dbReference type="ARBA" id="ARBA00022729"/>
    </source>
</evidence>
<dbReference type="GO" id="GO:0005770">
    <property type="term" value="C:late endosome"/>
    <property type="evidence" value="ECO:0007669"/>
    <property type="project" value="UniProtKB-SubCell"/>
</dbReference>
<evidence type="ECO:0000313" key="20">
    <source>
        <dbReference type="EMBL" id="KAG8569303.1"/>
    </source>
</evidence>
<dbReference type="Pfam" id="PF01442">
    <property type="entry name" value="Apolipoprotein"/>
    <property type="match status" value="2"/>
</dbReference>
<proteinExistence type="inferred from homology"/>
<dbReference type="GO" id="GO:0034361">
    <property type="term" value="C:very-low-density lipoprotein particle"/>
    <property type="evidence" value="ECO:0007669"/>
    <property type="project" value="UniProtKB-KW"/>
</dbReference>
<keyword evidence="7" id="KW-0162">Chylomicron</keyword>
<comment type="subunit">
    <text evidence="18">Interacts with GPIHBP1. Interacts with SORL1; this interaction leads to APOA5 internalization and sorting either to lysosomes and degradation, or to the trans-Golgi network.</text>
</comment>
<evidence type="ECO:0000256" key="5">
    <source>
        <dbReference type="ARBA" id="ARBA00008788"/>
    </source>
</evidence>
<feature type="chain" id="PRO_5043820906" description="Apolipoprotein A-V" evidence="19">
    <location>
        <begin position="21"/>
        <end position="336"/>
    </location>
</feature>
<dbReference type="PANTHER" id="PTHR18976">
    <property type="entry name" value="APOLIPOPROTEIN"/>
    <property type="match status" value="1"/>
</dbReference>
<evidence type="ECO:0000256" key="16">
    <source>
        <dbReference type="ARBA" id="ARBA00042594"/>
    </source>
</evidence>
<keyword evidence="12" id="KW-0333">Golgi apparatus</keyword>
<evidence type="ECO:0000256" key="17">
    <source>
        <dbReference type="ARBA" id="ARBA00046248"/>
    </source>
</evidence>
<comment type="subcellular location">
    <subcellularLocation>
        <location evidence="1">Early endosome</location>
    </subcellularLocation>
    <subcellularLocation>
        <location evidence="2">Golgi apparatus</location>
        <location evidence="2">trans-Golgi network</location>
    </subcellularLocation>
    <subcellularLocation>
        <location evidence="3">Late endosome</location>
    </subcellularLocation>
    <subcellularLocation>
        <location evidence="4">Secreted</location>
    </subcellularLocation>
</comment>
<dbReference type="PROSITE" id="PS51257">
    <property type="entry name" value="PROKAR_LIPOPROTEIN"/>
    <property type="match status" value="1"/>
</dbReference>
<evidence type="ECO:0000256" key="11">
    <source>
        <dbReference type="ARBA" id="ARBA00022753"/>
    </source>
</evidence>
<comment type="caution">
    <text evidence="20">The sequence shown here is derived from an EMBL/GenBank/DDBJ whole genome shotgun (WGS) entry which is preliminary data.</text>
</comment>
<gene>
    <name evidence="20" type="ORF">GDO81_014356</name>
</gene>
<feature type="signal peptide" evidence="19">
    <location>
        <begin position="1"/>
        <end position="20"/>
    </location>
</feature>
<dbReference type="GO" id="GO:0033700">
    <property type="term" value="P:phospholipid efflux"/>
    <property type="evidence" value="ECO:0007669"/>
    <property type="project" value="TreeGrafter"/>
</dbReference>
<dbReference type="GO" id="GO:0005794">
    <property type="term" value="C:Golgi apparatus"/>
    <property type="evidence" value="ECO:0007669"/>
    <property type="project" value="UniProtKB-SubCell"/>
</dbReference>
<keyword evidence="21" id="KW-1185">Reference proteome</keyword>
<evidence type="ECO:0000256" key="4">
    <source>
        <dbReference type="ARBA" id="ARBA00004613"/>
    </source>
</evidence>
<dbReference type="SUPFAM" id="SSF58113">
    <property type="entry name" value="Apolipoprotein A-I"/>
    <property type="match status" value="1"/>
</dbReference>
<comment type="function">
    <text evidence="17">Minor apolipoprotein mainly associated with HDL and to a lesser extent with VLDL. May also be associated with chylomicrons. Important determinant of plasma triglyceride (TG) levels by both being a potent stimulator of apo-CII lipoprotein lipase (LPL) TG hydrolysis and an inhibitor of the hepatic VLDL-TG production rate (without affecting the VLDL-apoB production rate). Activates poorly lecithin:cholesterol acyltransferase (LCAT) and does not enhance efflux of cholesterol from macrophages. Binds heparin.</text>
</comment>
<dbReference type="GO" id="GO:0005543">
    <property type="term" value="F:phospholipid binding"/>
    <property type="evidence" value="ECO:0007669"/>
    <property type="project" value="TreeGrafter"/>
</dbReference>
<dbReference type="GO" id="GO:1903561">
    <property type="term" value="C:extracellular vesicle"/>
    <property type="evidence" value="ECO:0007669"/>
    <property type="project" value="TreeGrafter"/>
</dbReference>
<dbReference type="GO" id="GO:0120020">
    <property type="term" value="F:cholesterol transfer activity"/>
    <property type="evidence" value="ECO:0007669"/>
    <property type="project" value="TreeGrafter"/>
</dbReference>
<evidence type="ECO:0000256" key="8">
    <source>
        <dbReference type="ARBA" id="ARBA00022525"/>
    </source>
</evidence>
<dbReference type="GO" id="GO:0008203">
    <property type="term" value="P:cholesterol metabolic process"/>
    <property type="evidence" value="ECO:0007669"/>
    <property type="project" value="TreeGrafter"/>
</dbReference>
<dbReference type="EMBL" id="WNYA01000006">
    <property type="protein sequence ID" value="KAG8569303.1"/>
    <property type="molecule type" value="Genomic_DNA"/>
</dbReference>
<evidence type="ECO:0000313" key="21">
    <source>
        <dbReference type="Proteomes" id="UP000824782"/>
    </source>
</evidence>
<evidence type="ECO:0000256" key="9">
    <source>
        <dbReference type="ARBA" id="ARBA00022553"/>
    </source>
</evidence>
<evidence type="ECO:0000256" key="3">
    <source>
        <dbReference type="ARBA" id="ARBA00004603"/>
    </source>
</evidence>
<keyword evidence="8" id="KW-0964">Secreted</keyword>
<keyword evidence="10 19" id="KW-0732">Signal</keyword>
<evidence type="ECO:0000256" key="7">
    <source>
        <dbReference type="ARBA" id="ARBA00022513"/>
    </source>
</evidence>
<reference evidence="20" key="1">
    <citation type="thesis" date="2020" institute="ProQuest LLC" country="789 East Eisenhower Parkway, Ann Arbor, MI, USA">
        <title>Comparative Genomics and Chromosome Evolution.</title>
        <authorList>
            <person name="Mudd A.B."/>
        </authorList>
    </citation>
    <scope>NUCLEOTIDE SEQUENCE</scope>
    <source>
        <strain evidence="20">237g6f4</strain>
        <tissue evidence="20">Blood</tissue>
    </source>
</reference>
<evidence type="ECO:0000256" key="6">
    <source>
        <dbReference type="ARBA" id="ARBA00022448"/>
    </source>
</evidence>
<organism evidence="20 21">
    <name type="scientific">Engystomops pustulosus</name>
    <name type="common">Tungara frog</name>
    <name type="synonym">Physalaemus pustulosus</name>
    <dbReference type="NCBI Taxonomy" id="76066"/>
    <lineage>
        <taxon>Eukaryota</taxon>
        <taxon>Metazoa</taxon>
        <taxon>Chordata</taxon>
        <taxon>Craniata</taxon>
        <taxon>Vertebrata</taxon>
        <taxon>Euteleostomi</taxon>
        <taxon>Amphibia</taxon>
        <taxon>Batrachia</taxon>
        <taxon>Anura</taxon>
        <taxon>Neobatrachia</taxon>
        <taxon>Hyloidea</taxon>
        <taxon>Leptodactylidae</taxon>
        <taxon>Leiuperinae</taxon>
        <taxon>Engystomops</taxon>
    </lineage>
</organism>
<keyword evidence="9" id="KW-0597">Phosphoprotein</keyword>
<evidence type="ECO:0000256" key="19">
    <source>
        <dbReference type="SAM" id="SignalP"/>
    </source>
</evidence>
<keyword evidence="11" id="KW-0967">Endosome</keyword>
<dbReference type="InterPro" id="IPR050163">
    <property type="entry name" value="Apolipoprotein_A1/A4/E"/>
</dbReference>
<dbReference type="PANTHER" id="PTHR18976:SF13">
    <property type="entry name" value="APOLIPOPROTEIN A-V"/>
    <property type="match status" value="1"/>
</dbReference>
<dbReference type="InterPro" id="IPR000074">
    <property type="entry name" value="ApoA_E"/>
</dbReference>
<dbReference type="SUPFAM" id="SSF47162">
    <property type="entry name" value="Apolipoprotein"/>
    <property type="match status" value="1"/>
</dbReference>
<dbReference type="GO" id="GO:0005769">
    <property type="term" value="C:early endosome"/>
    <property type="evidence" value="ECO:0007669"/>
    <property type="project" value="UniProtKB-SubCell"/>
</dbReference>
<dbReference type="Gene3D" id="1.20.120.20">
    <property type="entry name" value="Apolipoprotein"/>
    <property type="match status" value="2"/>
</dbReference>
<name>A0AAV7BAA8_ENGPU</name>
<dbReference type="Proteomes" id="UP000824782">
    <property type="component" value="Unassembled WGS sequence"/>
</dbReference>
<comment type="similarity">
    <text evidence="5">Belongs to the apolipoprotein A1/A4/E family.</text>
</comment>
<evidence type="ECO:0000256" key="12">
    <source>
        <dbReference type="ARBA" id="ARBA00023034"/>
    </source>
</evidence>
<dbReference type="GO" id="GO:0042627">
    <property type="term" value="C:chylomicron"/>
    <property type="evidence" value="ECO:0007669"/>
    <property type="project" value="UniProtKB-KW"/>
</dbReference>
<evidence type="ECO:0000256" key="14">
    <source>
        <dbReference type="ARBA" id="ARBA00023313"/>
    </source>
</evidence>
<evidence type="ECO:0000256" key="15">
    <source>
        <dbReference type="ARBA" id="ARBA00040758"/>
    </source>
</evidence>
<keyword evidence="14" id="KW-0850">VLDL</keyword>
<keyword evidence="6" id="KW-0813">Transport</keyword>
<sequence>MASRKVLCLLLIYGLSGCQADSTRNGFWDYISQLATDKNEWNLQKNPGAEVSSFRNSLQNGVNYVKSGLQKHLYEDSEGLRKLIRRELQEIRRKIYPYIDEAHQRISQNLEQVQNRLLPYTDELKYQMRWGANEFIERFSLSKDHIHNGVPHKLAESIHDQIIVQTEKVRNVLLPLGEKLLSEIHRAVEELHGNLSPHSMTSQEKLTAQVQDLSRKLTQNANNLHQKIHQNLDALKEQLVTYPQNFRERFPDSQPGEPVAPYVEEMAAQVQREVEEFHRNTQMQIDQFTHTINMEMEEMKYKLSPATADLHETVTSIENIQEKLETLWTEISQNLK</sequence>
<evidence type="ECO:0000256" key="18">
    <source>
        <dbReference type="ARBA" id="ARBA00046669"/>
    </source>
</evidence>
<dbReference type="GO" id="GO:0055090">
    <property type="term" value="P:acylglycerol homeostasis"/>
    <property type="evidence" value="ECO:0007669"/>
    <property type="project" value="TreeGrafter"/>
</dbReference>
<dbReference type="GO" id="GO:0042157">
    <property type="term" value="P:lipoprotein metabolic process"/>
    <property type="evidence" value="ECO:0007669"/>
    <property type="project" value="InterPro"/>
</dbReference>
<accession>A0AAV7BAA8</accession>
<evidence type="ECO:0000256" key="1">
    <source>
        <dbReference type="ARBA" id="ARBA00004412"/>
    </source>
</evidence>
<protein>
    <recommendedName>
        <fullName evidence="15">Apolipoprotein A-V</fullName>
    </recommendedName>
    <alternativeName>
        <fullName evidence="16">Apolipoprotein A5</fullName>
    </alternativeName>
</protein>